<accession>A0AAN6Y0Q0</accession>
<feature type="compositionally biased region" description="Low complexity" evidence="1">
    <location>
        <begin position="228"/>
        <end position="247"/>
    </location>
</feature>
<feature type="region of interest" description="Disordered" evidence="1">
    <location>
        <begin position="150"/>
        <end position="256"/>
    </location>
</feature>
<keyword evidence="3" id="KW-1185">Reference proteome</keyword>
<gene>
    <name evidence="2" type="ORF">QBC37DRAFT_485376</name>
</gene>
<name>A0AAN6Y0Q0_9PEZI</name>
<organism evidence="2 3">
    <name type="scientific">Rhypophila decipiens</name>
    <dbReference type="NCBI Taxonomy" id="261697"/>
    <lineage>
        <taxon>Eukaryota</taxon>
        <taxon>Fungi</taxon>
        <taxon>Dikarya</taxon>
        <taxon>Ascomycota</taxon>
        <taxon>Pezizomycotina</taxon>
        <taxon>Sordariomycetes</taxon>
        <taxon>Sordariomycetidae</taxon>
        <taxon>Sordariales</taxon>
        <taxon>Naviculisporaceae</taxon>
        <taxon>Rhypophila</taxon>
    </lineage>
</organism>
<proteinExistence type="predicted"/>
<dbReference type="EMBL" id="MU858174">
    <property type="protein sequence ID" value="KAK4210453.1"/>
    <property type="molecule type" value="Genomic_DNA"/>
</dbReference>
<reference evidence="2" key="2">
    <citation type="submission" date="2023-05" db="EMBL/GenBank/DDBJ databases">
        <authorList>
            <consortium name="Lawrence Berkeley National Laboratory"/>
            <person name="Steindorff A."/>
            <person name="Hensen N."/>
            <person name="Bonometti L."/>
            <person name="Westerberg I."/>
            <person name="Brannstrom I.O."/>
            <person name="Guillou S."/>
            <person name="Cros-Aarteil S."/>
            <person name="Calhoun S."/>
            <person name="Haridas S."/>
            <person name="Kuo A."/>
            <person name="Mondo S."/>
            <person name="Pangilinan J."/>
            <person name="Riley R."/>
            <person name="Labutti K."/>
            <person name="Andreopoulos B."/>
            <person name="Lipzen A."/>
            <person name="Chen C."/>
            <person name="Yanf M."/>
            <person name="Daum C."/>
            <person name="Ng V."/>
            <person name="Clum A."/>
            <person name="Ohm R."/>
            <person name="Martin F."/>
            <person name="Silar P."/>
            <person name="Natvig D."/>
            <person name="Lalanne C."/>
            <person name="Gautier V."/>
            <person name="Ament-Velasquez S.L."/>
            <person name="Kruys A."/>
            <person name="Hutchinson M.I."/>
            <person name="Powell A.J."/>
            <person name="Barry K."/>
            <person name="Miller A.N."/>
            <person name="Grigoriev I.V."/>
            <person name="Debuchy R."/>
            <person name="Gladieux P."/>
            <person name="Thoren M.H."/>
            <person name="Johannesson H."/>
        </authorList>
    </citation>
    <scope>NUCLEOTIDE SEQUENCE</scope>
    <source>
        <strain evidence="2">PSN293</strain>
    </source>
</reference>
<reference evidence="2" key="1">
    <citation type="journal article" date="2023" name="Mol. Phylogenet. Evol.">
        <title>Genome-scale phylogeny and comparative genomics of the fungal order Sordariales.</title>
        <authorList>
            <person name="Hensen N."/>
            <person name="Bonometti L."/>
            <person name="Westerberg I."/>
            <person name="Brannstrom I.O."/>
            <person name="Guillou S."/>
            <person name="Cros-Aarteil S."/>
            <person name="Calhoun S."/>
            <person name="Haridas S."/>
            <person name="Kuo A."/>
            <person name="Mondo S."/>
            <person name="Pangilinan J."/>
            <person name="Riley R."/>
            <person name="LaButti K."/>
            <person name="Andreopoulos B."/>
            <person name="Lipzen A."/>
            <person name="Chen C."/>
            <person name="Yan M."/>
            <person name="Daum C."/>
            <person name="Ng V."/>
            <person name="Clum A."/>
            <person name="Steindorff A."/>
            <person name="Ohm R.A."/>
            <person name="Martin F."/>
            <person name="Silar P."/>
            <person name="Natvig D.O."/>
            <person name="Lalanne C."/>
            <person name="Gautier V."/>
            <person name="Ament-Velasquez S.L."/>
            <person name="Kruys A."/>
            <person name="Hutchinson M.I."/>
            <person name="Powell A.J."/>
            <person name="Barry K."/>
            <person name="Miller A.N."/>
            <person name="Grigoriev I.V."/>
            <person name="Debuchy R."/>
            <person name="Gladieux P."/>
            <person name="Hiltunen Thoren M."/>
            <person name="Johannesson H."/>
        </authorList>
    </citation>
    <scope>NUCLEOTIDE SEQUENCE</scope>
    <source>
        <strain evidence="2">PSN293</strain>
    </source>
</reference>
<evidence type="ECO:0000256" key="1">
    <source>
        <dbReference type="SAM" id="MobiDB-lite"/>
    </source>
</evidence>
<comment type="caution">
    <text evidence="2">The sequence shown here is derived from an EMBL/GenBank/DDBJ whole genome shotgun (WGS) entry which is preliminary data.</text>
</comment>
<sequence length="256" mass="27942">MCQILVTKCQFEHLGKKCDFEFLDEDRSAMCPMSIQLHINHQQTVINEKKDDIPASTRCSRCKAYEDAIDAAYNVAKEVMYTPGYRAETPAPNRPGPTAMSPSSFQATSSTQQYQQAQPAYFPGYDSNTAVASPASSGYDIKPRHFYNSLSESSDSEQRSSHRHASSQPGGSSHRSSDYGGQIELPSSSPYMSSSSDDGGRDSRKSSSAGGHNHGRQDTGTKRKHSESSSSNRSSRHSSNSYGSHKPSSSKKPHKG</sequence>
<protein>
    <submittedName>
        <fullName evidence="2">Uncharacterized protein</fullName>
    </submittedName>
</protein>
<evidence type="ECO:0000313" key="3">
    <source>
        <dbReference type="Proteomes" id="UP001301769"/>
    </source>
</evidence>
<feature type="compositionally biased region" description="Low complexity" evidence="1">
    <location>
        <begin position="186"/>
        <end position="197"/>
    </location>
</feature>
<evidence type="ECO:0000313" key="2">
    <source>
        <dbReference type="EMBL" id="KAK4210453.1"/>
    </source>
</evidence>
<dbReference type="AlphaFoldDB" id="A0AAN6Y0Q0"/>
<dbReference type="Proteomes" id="UP001301769">
    <property type="component" value="Unassembled WGS sequence"/>
</dbReference>
<feature type="compositionally biased region" description="Low complexity" evidence="1">
    <location>
        <begin position="101"/>
        <end position="115"/>
    </location>
</feature>
<feature type="region of interest" description="Disordered" evidence="1">
    <location>
        <begin position="86"/>
        <end position="115"/>
    </location>
</feature>